<dbReference type="EMBL" id="MHPP01000014">
    <property type="protein sequence ID" value="OGZ84728.1"/>
    <property type="molecule type" value="Genomic_DNA"/>
</dbReference>
<protein>
    <submittedName>
        <fullName evidence="2">Uncharacterized protein</fullName>
    </submittedName>
</protein>
<gene>
    <name evidence="2" type="ORF">A2401_01640</name>
</gene>
<name>A0A1G2JEN0_9BACT</name>
<dbReference type="Proteomes" id="UP000177751">
    <property type="component" value="Unassembled WGS sequence"/>
</dbReference>
<evidence type="ECO:0000313" key="2">
    <source>
        <dbReference type="EMBL" id="OGZ84728.1"/>
    </source>
</evidence>
<comment type="caution">
    <text evidence="2">The sequence shown here is derived from an EMBL/GenBank/DDBJ whole genome shotgun (WGS) entry which is preliminary data.</text>
</comment>
<sequence>MVFSEFDSEKGQNPFPELRSSFCGQVIITCPVEAERHDDCIFYNRANRSEKSHLPAPKKELAQGRARVLPGKSGQ</sequence>
<dbReference type="AlphaFoldDB" id="A0A1G2JEN0"/>
<feature type="region of interest" description="Disordered" evidence="1">
    <location>
        <begin position="50"/>
        <end position="75"/>
    </location>
</feature>
<evidence type="ECO:0000256" key="1">
    <source>
        <dbReference type="SAM" id="MobiDB-lite"/>
    </source>
</evidence>
<accession>A0A1G2JEN0</accession>
<dbReference type="STRING" id="1802229.A2401_01640"/>
<proteinExistence type="predicted"/>
<reference evidence="2 3" key="1">
    <citation type="journal article" date="2016" name="Nat. Commun.">
        <title>Thousands of microbial genomes shed light on interconnected biogeochemical processes in an aquifer system.</title>
        <authorList>
            <person name="Anantharaman K."/>
            <person name="Brown C.T."/>
            <person name="Hug L.A."/>
            <person name="Sharon I."/>
            <person name="Castelle C.J."/>
            <person name="Probst A.J."/>
            <person name="Thomas B.C."/>
            <person name="Singh A."/>
            <person name="Wilkins M.J."/>
            <person name="Karaoz U."/>
            <person name="Brodie E.L."/>
            <person name="Williams K.H."/>
            <person name="Hubbard S.S."/>
            <person name="Banfield J.F."/>
        </authorList>
    </citation>
    <scope>NUCLEOTIDE SEQUENCE [LARGE SCALE GENOMIC DNA]</scope>
</reference>
<feature type="compositionally biased region" description="Basic and acidic residues" evidence="1">
    <location>
        <begin position="50"/>
        <end position="62"/>
    </location>
</feature>
<organism evidence="2 3">
    <name type="scientific">Candidatus Staskawiczbacteria bacterium RIFOXYC1_FULL_38_18</name>
    <dbReference type="NCBI Taxonomy" id="1802229"/>
    <lineage>
        <taxon>Bacteria</taxon>
        <taxon>Candidatus Staskawicziibacteriota</taxon>
    </lineage>
</organism>
<evidence type="ECO:0000313" key="3">
    <source>
        <dbReference type="Proteomes" id="UP000177751"/>
    </source>
</evidence>